<sequence>MAEGLNSVSFTTVNDTSAIVSARSLPAESDAGATSAVTEKNTDSNPGRRDNDTVNVPENYDQ</sequence>
<dbReference type="AlphaFoldDB" id="A0A9D4MYU3"/>
<proteinExistence type="predicted"/>
<evidence type="ECO:0000256" key="1">
    <source>
        <dbReference type="SAM" id="MobiDB-lite"/>
    </source>
</evidence>
<name>A0A9D4MYU3_DREPO</name>
<protein>
    <submittedName>
        <fullName evidence="2">Uncharacterized protein</fullName>
    </submittedName>
</protein>
<feature type="region of interest" description="Disordered" evidence="1">
    <location>
        <begin position="22"/>
        <end position="62"/>
    </location>
</feature>
<evidence type="ECO:0000313" key="2">
    <source>
        <dbReference type="EMBL" id="KAH3886462.1"/>
    </source>
</evidence>
<feature type="compositionally biased region" description="Basic and acidic residues" evidence="1">
    <location>
        <begin position="40"/>
        <end position="52"/>
    </location>
</feature>
<keyword evidence="3" id="KW-1185">Reference proteome</keyword>
<reference evidence="2" key="1">
    <citation type="journal article" date="2019" name="bioRxiv">
        <title>The Genome of the Zebra Mussel, Dreissena polymorpha: A Resource for Invasive Species Research.</title>
        <authorList>
            <person name="McCartney M.A."/>
            <person name="Auch B."/>
            <person name="Kono T."/>
            <person name="Mallez S."/>
            <person name="Zhang Y."/>
            <person name="Obille A."/>
            <person name="Becker A."/>
            <person name="Abrahante J.E."/>
            <person name="Garbe J."/>
            <person name="Badalamenti J.P."/>
            <person name="Herman A."/>
            <person name="Mangelson H."/>
            <person name="Liachko I."/>
            <person name="Sullivan S."/>
            <person name="Sone E.D."/>
            <person name="Koren S."/>
            <person name="Silverstein K.A.T."/>
            <person name="Beckman K.B."/>
            <person name="Gohl D.M."/>
        </authorList>
    </citation>
    <scope>NUCLEOTIDE SEQUENCE</scope>
    <source>
        <strain evidence="2">Duluth1</strain>
        <tissue evidence="2">Whole animal</tissue>
    </source>
</reference>
<evidence type="ECO:0000313" key="3">
    <source>
        <dbReference type="Proteomes" id="UP000828390"/>
    </source>
</evidence>
<dbReference type="EMBL" id="JAIWYP010000001">
    <property type="protein sequence ID" value="KAH3886462.1"/>
    <property type="molecule type" value="Genomic_DNA"/>
</dbReference>
<comment type="caution">
    <text evidence="2">The sequence shown here is derived from an EMBL/GenBank/DDBJ whole genome shotgun (WGS) entry which is preliminary data.</text>
</comment>
<organism evidence="2 3">
    <name type="scientific">Dreissena polymorpha</name>
    <name type="common">Zebra mussel</name>
    <name type="synonym">Mytilus polymorpha</name>
    <dbReference type="NCBI Taxonomy" id="45954"/>
    <lineage>
        <taxon>Eukaryota</taxon>
        <taxon>Metazoa</taxon>
        <taxon>Spiralia</taxon>
        <taxon>Lophotrochozoa</taxon>
        <taxon>Mollusca</taxon>
        <taxon>Bivalvia</taxon>
        <taxon>Autobranchia</taxon>
        <taxon>Heteroconchia</taxon>
        <taxon>Euheterodonta</taxon>
        <taxon>Imparidentia</taxon>
        <taxon>Neoheterodontei</taxon>
        <taxon>Myida</taxon>
        <taxon>Dreissenoidea</taxon>
        <taxon>Dreissenidae</taxon>
        <taxon>Dreissena</taxon>
    </lineage>
</organism>
<accession>A0A9D4MYU3</accession>
<dbReference type="Proteomes" id="UP000828390">
    <property type="component" value="Unassembled WGS sequence"/>
</dbReference>
<reference evidence="2" key="2">
    <citation type="submission" date="2020-11" db="EMBL/GenBank/DDBJ databases">
        <authorList>
            <person name="McCartney M.A."/>
            <person name="Auch B."/>
            <person name="Kono T."/>
            <person name="Mallez S."/>
            <person name="Becker A."/>
            <person name="Gohl D.M."/>
            <person name="Silverstein K.A.T."/>
            <person name="Koren S."/>
            <person name="Bechman K.B."/>
            <person name="Herman A."/>
            <person name="Abrahante J.E."/>
            <person name="Garbe J."/>
        </authorList>
    </citation>
    <scope>NUCLEOTIDE SEQUENCE</scope>
    <source>
        <strain evidence="2">Duluth1</strain>
        <tissue evidence="2">Whole animal</tissue>
    </source>
</reference>
<gene>
    <name evidence="2" type="ORF">DPMN_010472</name>
</gene>